<dbReference type="Proteomes" id="UP001165302">
    <property type="component" value="Unassembled WGS sequence"/>
</dbReference>
<protein>
    <recommendedName>
        <fullName evidence="3">S1/P1 Nuclease</fullName>
    </recommendedName>
</protein>
<dbReference type="CDD" id="cd10981">
    <property type="entry name" value="ZnPC_S1P1"/>
    <property type="match status" value="1"/>
</dbReference>
<sequence>MKPFPFILIIIGILLSSWGFNPHKKINETAVFLLPKELAIFYKKNIKTITEKAVDADKRCYIDTIEGPKHYIDLDKYENVDSIPIHWSKAKEKLTEKKLLAQGIVPWQINRTYMNLVEAFKIKNLRRIIQYSADLGHYVADAHVPLHTTSNYNGQYSNQIGIHALWETRIPEMYMKKYDLFIGSAVYISDPVDYAWKIVKQSNSLVDSVLHIEKQLSMKFKSSAIKTYIERNNQLIQTYSDSYTEAYDIAMNGMVERRFKASIHAVASFWYSAWIDAGQPNLNNVNFNFSEERIEINVDSKKSLGREEWHE</sequence>
<organism evidence="1 2">
    <name type="scientific">Sphingobacterium bovistauri</name>
    <dbReference type="NCBI Taxonomy" id="2781959"/>
    <lineage>
        <taxon>Bacteria</taxon>
        <taxon>Pseudomonadati</taxon>
        <taxon>Bacteroidota</taxon>
        <taxon>Sphingobacteriia</taxon>
        <taxon>Sphingobacteriales</taxon>
        <taxon>Sphingobacteriaceae</taxon>
        <taxon>Sphingobacterium</taxon>
    </lineage>
</organism>
<dbReference type="Gene3D" id="1.10.575.10">
    <property type="entry name" value="P1 Nuclease"/>
    <property type="match status" value="1"/>
</dbReference>
<proteinExistence type="predicted"/>
<reference evidence="1" key="1">
    <citation type="submission" date="2020-10" db="EMBL/GenBank/DDBJ databases">
        <authorList>
            <person name="Lu T."/>
            <person name="Wang Q."/>
            <person name="Han X."/>
        </authorList>
    </citation>
    <scope>NUCLEOTIDE SEQUENCE</scope>
    <source>
        <strain evidence="1">WQ 366</strain>
    </source>
</reference>
<dbReference type="SUPFAM" id="SSF48537">
    <property type="entry name" value="Phospholipase C/P1 nuclease"/>
    <property type="match status" value="1"/>
</dbReference>
<dbReference type="InterPro" id="IPR008947">
    <property type="entry name" value="PLipase_C/P1_nuclease_dom_sf"/>
</dbReference>
<gene>
    <name evidence="1" type="ORF">IPZ78_00550</name>
</gene>
<comment type="caution">
    <text evidence="1">The sequence shown here is derived from an EMBL/GenBank/DDBJ whole genome shotgun (WGS) entry which is preliminary data.</text>
</comment>
<dbReference type="RefSeq" id="WP_225550968.1">
    <property type="nucleotide sequence ID" value="NZ_JADEYP010000001.1"/>
</dbReference>
<evidence type="ECO:0000313" key="2">
    <source>
        <dbReference type="Proteomes" id="UP001165302"/>
    </source>
</evidence>
<evidence type="ECO:0000313" key="1">
    <source>
        <dbReference type="EMBL" id="MCA5003632.1"/>
    </source>
</evidence>
<dbReference type="EMBL" id="JADEYP010000001">
    <property type="protein sequence ID" value="MCA5003632.1"/>
    <property type="molecule type" value="Genomic_DNA"/>
</dbReference>
<keyword evidence="2" id="KW-1185">Reference proteome</keyword>
<evidence type="ECO:0008006" key="3">
    <source>
        <dbReference type="Google" id="ProtNLM"/>
    </source>
</evidence>
<name>A0ABS7Z218_9SPHI</name>
<accession>A0ABS7Z218</accession>